<dbReference type="SUPFAM" id="SSF64167">
    <property type="entry name" value="SurE-like"/>
    <property type="match status" value="1"/>
</dbReference>
<dbReference type="InterPro" id="IPR027746">
    <property type="entry name" value="TTL"/>
</dbReference>
<dbReference type="PANTHER" id="PTHR47551:SF1">
    <property type="entry name" value="TUBULIN--TYROSINE LIGASE PBY1-RELATED"/>
    <property type="match status" value="1"/>
</dbReference>
<sequence length="337" mass="37274">MPPHALIVNDDGPPSATSPYVLDLYQKLVARGWNVRVVLPSSQKSWSGTNYSVTSSRVRYWYYYPLRDNFLGTHPDTHLCWSHVRRKINTERGEIGEWVLVDGVPSTCTNIGLYTGEALLGGDAGPTDLVLSGPNFGRNTGTAFSISSGTLGGALSGSLCDVRSIAISFCHFMQDPPTLDKSRASVPALAPDAFDAMARLACEHTARLCEKLYDAWDTDTNVESYSINVPIAETLTQPTVYWTRIWSSRHEQLYPLPSDRDNEERVKPLGIDPKEPVDEDPACSYLAFRPNLSRAMCPSDPQPGTDAWAIHHGYISISRLVARFEHVEPGTRPPPQL</sequence>
<dbReference type="Proteomes" id="UP000269793">
    <property type="component" value="Chromosome IV"/>
</dbReference>
<name>A0A3G2S5F2_MALR7</name>
<dbReference type="AlphaFoldDB" id="A0A3G2S5F2"/>
<dbReference type="EC" id="6.3.2.25" evidence="2"/>
<feature type="domain" description="Survival protein SurE-like phosphatase/nucleotidase" evidence="1">
    <location>
        <begin position="6"/>
        <end position="250"/>
    </location>
</feature>
<dbReference type="PANTHER" id="PTHR47551">
    <property type="entry name" value="TUBULIN--TYROSINE LIGASE PBY1-RELATED"/>
    <property type="match status" value="1"/>
</dbReference>
<dbReference type="GO" id="GO:0016787">
    <property type="term" value="F:hydrolase activity"/>
    <property type="evidence" value="ECO:0007669"/>
    <property type="project" value="InterPro"/>
</dbReference>
<dbReference type="InterPro" id="IPR036523">
    <property type="entry name" value="SurE-like_sf"/>
</dbReference>
<reference evidence="2 3" key="1">
    <citation type="submission" date="2018-10" db="EMBL/GenBank/DDBJ databases">
        <title>Complete genome sequence of Malassezia restricta CBS 7877.</title>
        <authorList>
            <person name="Morand S.C."/>
            <person name="Bertignac M."/>
            <person name="Iltis A."/>
            <person name="Kolder I."/>
            <person name="Pirovano W."/>
            <person name="Jourdain R."/>
            <person name="Clavaud C."/>
        </authorList>
    </citation>
    <scope>NUCLEOTIDE SEQUENCE [LARGE SCALE GENOMIC DNA]</scope>
    <source>
        <strain evidence="2 3">CBS 7877</strain>
    </source>
</reference>
<dbReference type="Gene3D" id="3.40.1210.10">
    <property type="entry name" value="Survival protein SurE-like phosphatase/nucleotidase"/>
    <property type="match status" value="1"/>
</dbReference>
<keyword evidence="2" id="KW-0436">Ligase</keyword>
<accession>A0A3G2S5F2</accession>
<dbReference type="InterPro" id="IPR002828">
    <property type="entry name" value="SurE-like_Pase/nucleotidase"/>
</dbReference>
<dbReference type="EMBL" id="CP033151">
    <property type="protein sequence ID" value="AYO43333.1"/>
    <property type="molecule type" value="Genomic_DNA"/>
</dbReference>
<evidence type="ECO:0000313" key="2">
    <source>
        <dbReference type="EMBL" id="AYO43333.1"/>
    </source>
</evidence>
<proteinExistence type="predicted"/>
<evidence type="ECO:0000259" key="1">
    <source>
        <dbReference type="Pfam" id="PF01975"/>
    </source>
</evidence>
<protein>
    <submittedName>
        <fullName evidence="2">Putative tubulin--tyrosine ligase PBY1</fullName>
        <ecNumber evidence="2">6.3.2.25</ecNumber>
    </submittedName>
</protein>
<dbReference type="STRING" id="425264.A0A3G2S5F2"/>
<dbReference type="OrthoDB" id="202825at2759"/>
<gene>
    <name evidence="2" type="primary">PBY1</name>
    <name evidence="2" type="ORF">DNF11_2383</name>
</gene>
<evidence type="ECO:0000313" key="3">
    <source>
        <dbReference type="Proteomes" id="UP000269793"/>
    </source>
</evidence>
<organism evidence="2 3">
    <name type="scientific">Malassezia restricta (strain ATCC 96810 / NBRC 103918 / CBS 7877)</name>
    <name type="common">Seborrheic dermatitis infection agent</name>
    <dbReference type="NCBI Taxonomy" id="425264"/>
    <lineage>
        <taxon>Eukaryota</taxon>
        <taxon>Fungi</taxon>
        <taxon>Dikarya</taxon>
        <taxon>Basidiomycota</taxon>
        <taxon>Ustilaginomycotina</taxon>
        <taxon>Malasseziomycetes</taxon>
        <taxon>Malasseziales</taxon>
        <taxon>Malasseziaceae</taxon>
        <taxon>Malassezia</taxon>
    </lineage>
</organism>
<dbReference type="Pfam" id="PF01975">
    <property type="entry name" value="SurE"/>
    <property type="match status" value="1"/>
</dbReference>
<dbReference type="GO" id="GO:0004835">
    <property type="term" value="F:tubulin-tyrosine ligase activity"/>
    <property type="evidence" value="ECO:0007669"/>
    <property type="project" value="UniProtKB-EC"/>
</dbReference>
<dbReference type="GO" id="GO:0000932">
    <property type="term" value="C:P-body"/>
    <property type="evidence" value="ECO:0007669"/>
    <property type="project" value="TreeGrafter"/>
</dbReference>
<dbReference type="VEuPathDB" id="FungiDB:DNF11_2383"/>
<keyword evidence="3" id="KW-1185">Reference proteome</keyword>